<dbReference type="PANTHER" id="PTHR37828:SF1">
    <property type="entry name" value="YCII-RELATED DOMAIN-CONTAINING PROTEIN"/>
    <property type="match status" value="1"/>
</dbReference>
<organism evidence="3 4">
    <name type="scientific">Cellulomonas alba</name>
    <dbReference type="NCBI Taxonomy" id="3053467"/>
    <lineage>
        <taxon>Bacteria</taxon>
        <taxon>Bacillati</taxon>
        <taxon>Actinomycetota</taxon>
        <taxon>Actinomycetes</taxon>
        <taxon>Micrococcales</taxon>
        <taxon>Cellulomonadaceae</taxon>
        <taxon>Cellulomonas</taxon>
    </lineage>
</organism>
<evidence type="ECO:0000313" key="4">
    <source>
        <dbReference type="Proteomes" id="UP001529338"/>
    </source>
</evidence>
<sequence length="94" mass="10121">MTTYAVRYTYDARSDVRDAVRPEHRAYLGGLLERGALHMSGPFSDEGEPGALLIFEAAGAEELAELLAADPFAREGLVARIDVRAWTVAIGSLG</sequence>
<dbReference type="PANTHER" id="PTHR37828">
    <property type="entry name" value="GSR2449 PROTEIN"/>
    <property type="match status" value="1"/>
</dbReference>
<evidence type="ECO:0000256" key="1">
    <source>
        <dbReference type="ARBA" id="ARBA00007689"/>
    </source>
</evidence>
<reference evidence="3 4" key="1">
    <citation type="submission" date="2023-06" db="EMBL/GenBank/DDBJ databases">
        <title>Cellulomonas sp. MW4 Whole genome sequence.</title>
        <authorList>
            <person name="Park S."/>
        </authorList>
    </citation>
    <scope>NUCLEOTIDE SEQUENCE [LARGE SCALE GENOMIC DNA]</scope>
    <source>
        <strain evidence="3 4">MW4</strain>
    </source>
</reference>
<dbReference type="EMBL" id="JAUCGQ010000003">
    <property type="protein sequence ID" value="MDM7856335.1"/>
    <property type="molecule type" value="Genomic_DNA"/>
</dbReference>
<comment type="caution">
    <text evidence="3">The sequence shown here is derived from an EMBL/GenBank/DDBJ whole genome shotgun (WGS) entry which is preliminary data.</text>
</comment>
<dbReference type="SUPFAM" id="SSF54909">
    <property type="entry name" value="Dimeric alpha+beta barrel"/>
    <property type="match status" value="1"/>
</dbReference>
<dbReference type="Pfam" id="PF03795">
    <property type="entry name" value="YCII"/>
    <property type="match status" value="1"/>
</dbReference>
<evidence type="ECO:0000313" key="3">
    <source>
        <dbReference type="EMBL" id="MDM7856335.1"/>
    </source>
</evidence>
<proteinExistence type="inferred from homology"/>
<keyword evidence="4" id="KW-1185">Reference proteome</keyword>
<name>A0ABT7SJH9_9CELL</name>
<protein>
    <submittedName>
        <fullName evidence="3">YciI family protein</fullName>
    </submittedName>
</protein>
<dbReference type="InterPro" id="IPR011008">
    <property type="entry name" value="Dimeric_a/b-barrel"/>
</dbReference>
<evidence type="ECO:0000259" key="2">
    <source>
        <dbReference type="Pfam" id="PF03795"/>
    </source>
</evidence>
<dbReference type="RefSeq" id="WP_289456494.1">
    <property type="nucleotide sequence ID" value="NZ_JAUCGQ010000003.1"/>
</dbReference>
<feature type="domain" description="YCII-related" evidence="2">
    <location>
        <begin position="6"/>
        <end position="87"/>
    </location>
</feature>
<comment type="similarity">
    <text evidence="1">Belongs to the YciI family.</text>
</comment>
<dbReference type="InterPro" id="IPR005545">
    <property type="entry name" value="YCII"/>
</dbReference>
<gene>
    <name evidence="3" type="ORF">QRT04_15460</name>
</gene>
<dbReference type="Gene3D" id="3.30.70.1060">
    <property type="entry name" value="Dimeric alpha+beta barrel"/>
    <property type="match status" value="1"/>
</dbReference>
<accession>A0ABT7SJH9</accession>
<dbReference type="Proteomes" id="UP001529338">
    <property type="component" value="Unassembled WGS sequence"/>
</dbReference>